<evidence type="ECO:0000259" key="1">
    <source>
        <dbReference type="Pfam" id="PF10021"/>
    </source>
</evidence>
<reference evidence="2 3" key="1">
    <citation type="submission" date="2019-02" db="EMBL/GenBank/DDBJ databases">
        <title>Deep-cultivation of Planctomycetes and their phenomic and genomic characterization uncovers novel biology.</title>
        <authorList>
            <person name="Wiegand S."/>
            <person name="Jogler M."/>
            <person name="Boedeker C."/>
            <person name="Pinto D."/>
            <person name="Vollmers J."/>
            <person name="Rivas-Marin E."/>
            <person name="Kohn T."/>
            <person name="Peeters S.H."/>
            <person name="Heuer A."/>
            <person name="Rast P."/>
            <person name="Oberbeckmann S."/>
            <person name="Bunk B."/>
            <person name="Jeske O."/>
            <person name="Meyerdierks A."/>
            <person name="Storesund J.E."/>
            <person name="Kallscheuer N."/>
            <person name="Luecker S."/>
            <person name="Lage O.M."/>
            <person name="Pohl T."/>
            <person name="Merkel B.J."/>
            <person name="Hornburger P."/>
            <person name="Mueller R.-W."/>
            <person name="Bruemmer F."/>
            <person name="Labrenz M."/>
            <person name="Spormann A.M."/>
            <person name="Op Den Camp H."/>
            <person name="Overmann J."/>
            <person name="Amann R."/>
            <person name="Jetten M.S.M."/>
            <person name="Mascher T."/>
            <person name="Medema M.H."/>
            <person name="Devos D.P."/>
            <person name="Kaster A.-K."/>
            <person name="Ovreas L."/>
            <person name="Rohde M."/>
            <person name="Galperin M.Y."/>
            <person name="Jogler C."/>
        </authorList>
    </citation>
    <scope>NUCLEOTIDE SEQUENCE [LARGE SCALE GENOMIC DNA]</scope>
    <source>
        <strain evidence="2 3">KOR34</strain>
    </source>
</reference>
<dbReference type="PIRSF" id="PIRSF014899">
    <property type="entry name" value="UCP014899"/>
    <property type="match status" value="1"/>
</dbReference>
<dbReference type="Pfam" id="PF10021">
    <property type="entry name" value="PARG_cat_microb"/>
    <property type="match status" value="1"/>
</dbReference>
<sequence>MSRSNRAGIAKETLEIVQRGWYEVDGFGRVEVNQQVDACLAATTLIRPSDHDGPSERDANMQASTAFEVRNETTLTAAHRLVAERGLGDVLLLNFASAKNPGGGFLGGSQAQEESLARSSALYASLQTQADYYEANRGCRTALYTDYMILSPRVPVLRSDDGQLLSAPYVVGILTSPAVNAGAVHDNEPANVERILPTMASRIDKVLAVAVRHAYRHLVLGAWGCGVFRNDPEAIAELFSEALLGEGTYRDAFESVTFAVLDGTKNESIFRPFQQRFEGAFQ</sequence>
<evidence type="ECO:0000313" key="3">
    <source>
        <dbReference type="Proteomes" id="UP000316714"/>
    </source>
</evidence>
<dbReference type="Proteomes" id="UP000316714">
    <property type="component" value="Unassembled WGS sequence"/>
</dbReference>
<dbReference type="PANTHER" id="PTHR35596">
    <property type="entry name" value="DUF2263 DOMAIN-CONTAINING PROTEIN"/>
    <property type="match status" value="1"/>
</dbReference>
<dbReference type="NCBIfam" id="TIGR02452">
    <property type="entry name" value="TIGR02452 family protein"/>
    <property type="match status" value="1"/>
</dbReference>
<dbReference type="EMBL" id="SIHJ01000001">
    <property type="protein sequence ID" value="TWT35992.1"/>
    <property type="molecule type" value="Genomic_DNA"/>
</dbReference>
<gene>
    <name evidence="2" type="ORF">KOR34_08890</name>
</gene>
<dbReference type="PANTHER" id="PTHR35596:SF1">
    <property type="entry name" value="MICROBIAL-TYPE PARG CATALYTIC DOMAIN-CONTAINING PROTEIN"/>
    <property type="match status" value="1"/>
</dbReference>
<accession>A0A5C5VE62</accession>
<evidence type="ECO:0000313" key="2">
    <source>
        <dbReference type="EMBL" id="TWT35992.1"/>
    </source>
</evidence>
<name>A0A5C5VE62_9BACT</name>
<dbReference type="InterPro" id="IPR043472">
    <property type="entry name" value="Macro_dom-like"/>
</dbReference>
<protein>
    <recommendedName>
        <fullName evidence="1">Microbial-type PARG catalytic domain-containing protein</fullName>
    </recommendedName>
</protein>
<dbReference type="OrthoDB" id="9806181at2"/>
<dbReference type="Gene3D" id="3.40.220.10">
    <property type="entry name" value="Leucine Aminopeptidase, subunit E, domain 1"/>
    <property type="match status" value="1"/>
</dbReference>
<organism evidence="2 3">
    <name type="scientific">Posidoniimonas corsicana</name>
    <dbReference type="NCBI Taxonomy" id="1938618"/>
    <lineage>
        <taxon>Bacteria</taxon>
        <taxon>Pseudomonadati</taxon>
        <taxon>Planctomycetota</taxon>
        <taxon>Planctomycetia</taxon>
        <taxon>Pirellulales</taxon>
        <taxon>Lacipirellulaceae</taxon>
        <taxon>Posidoniimonas</taxon>
    </lineage>
</organism>
<dbReference type="InterPro" id="IPR012664">
    <property type="entry name" value="CHP02452"/>
</dbReference>
<keyword evidence="3" id="KW-1185">Reference proteome</keyword>
<dbReference type="InterPro" id="IPR019261">
    <property type="entry name" value="PARG_cat_microbial"/>
</dbReference>
<dbReference type="SUPFAM" id="SSF52949">
    <property type="entry name" value="Macro domain-like"/>
    <property type="match status" value="1"/>
</dbReference>
<dbReference type="AlphaFoldDB" id="A0A5C5VE62"/>
<proteinExistence type="predicted"/>
<comment type="caution">
    <text evidence="2">The sequence shown here is derived from an EMBL/GenBank/DDBJ whole genome shotgun (WGS) entry which is preliminary data.</text>
</comment>
<feature type="domain" description="Microbial-type PARG catalytic" evidence="1">
    <location>
        <begin position="10"/>
        <end position="158"/>
    </location>
</feature>
<dbReference type="RefSeq" id="WP_146562556.1">
    <property type="nucleotide sequence ID" value="NZ_SIHJ01000001.1"/>
</dbReference>